<dbReference type="STRING" id="326424.FRAAL5253"/>
<dbReference type="AlphaFoldDB" id="Q0RF64"/>
<dbReference type="eggNOG" id="ENOG5033A8E">
    <property type="taxonomic scope" value="Bacteria"/>
</dbReference>
<reference evidence="2 3" key="1">
    <citation type="journal article" date="2007" name="Genome Res.">
        <title>Genome characteristics of facultatively symbiotic Frankia sp. strains reflect host range and host plant biogeography.</title>
        <authorList>
            <person name="Normand P."/>
            <person name="Lapierre P."/>
            <person name="Tisa L.S."/>
            <person name="Gogarten J.P."/>
            <person name="Alloisio N."/>
            <person name="Bagnarol E."/>
            <person name="Bassi C.A."/>
            <person name="Berry A.M."/>
            <person name="Bickhart D.M."/>
            <person name="Choisne N."/>
            <person name="Couloux A."/>
            <person name="Cournoyer B."/>
            <person name="Cruveiller S."/>
            <person name="Daubin V."/>
            <person name="Demange N."/>
            <person name="Francino M.P."/>
            <person name="Goltsman E."/>
            <person name="Huang Y."/>
            <person name="Kopp O.R."/>
            <person name="Labarre L."/>
            <person name="Lapidus A."/>
            <person name="Lavire C."/>
            <person name="Marechal J."/>
            <person name="Martinez M."/>
            <person name="Mastronunzio J.E."/>
            <person name="Mullin B.C."/>
            <person name="Niemann J."/>
            <person name="Pujic P."/>
            <person name="Rawnsley T."/>
            <person name="Rouy Z."/>
            <person name="Schenowitz C."/>
            <person name="Sellstedt A."/>
            <person name="Tavares F."/>
            <person name="Tomkins J.P."/>
            <person name="Vallenet D."/>
            <person name="Valverde C."/>
            <person name="Wall L.G."/>
            <person name="Wang Y."/>
            <person name="Medigue C."/>
            <person name="Benson D.R."/>
        </authorList>
    </citation>
    <scope>NUCLEOTIDE SEQUENCE [LARGE SCALE GENOMIC DNA]</scope>
    <source>
        <strain evidence="3">DSM 45986 / CECT 9034 / ACN14a</strain>
    </source>
</reference>
<evidence type="ECO:0000313" key="2">
    <source>
        <dbReference type="EMBL" id="CAJ63886.1"/>
    </source>
</evidence>
<feature type="compositionally biased region" description="Low complexity" evidence="1">
    <location>
        <begin position="75"/>
        <end position="90"/>
    </location>
</feature>
<proteinExistence type="predicted"/>
<organism evidence="2 3">
    <name type="scientific">Frankia alni (strain DSM 45986 / CECT 9034 / ACN14a)</name>
    <dbReference type="NCBI Taxonomy" id="326424"/>
    <lineage>
        <taxon>Bacteria</taxon>
        <taxon>Bacillati</taxon>
        <taxon>Actinomycetota</taxon>
        <taxon>Actinomycetes</taxon>
        <taxon>Frankiales</taxon>
        <taxon>Frankiaceae</taxon>
        <taxon>Frankia</taxon>
    </lineage>
</organism>
<feature type="compositionally biased region" description="Gly residues" evidence="1">
    <location>
        <begin position="91"/>
        <end position="105"/>
    </location>
</feature>
<name>Q0RF64_FRAAA</name>
<evidence type="ECO:0000313" key="3">
    <source>
        <dbReference type="Proteomes" id="UP000000657"/>
    </source>
</evidence>
<protein>
    <recommendedName>
        <fullName evidence="4">Secreted protein</fullName>
    </recommendedName>
</protein>
<dbReference type="HOGENOM" id="CLU_2093258_0_0_11"/>
<dbReference type="EMBL" id="CT573213">
    <property type="protein sequence ID" value="CAJ63886.1"/>
    <property type="molecule type" value="Genomic_DNA"/>
</dbReference>
<gene>
    <name evidence="2" type="ordered locus">FRAAL5253</name>
</gene>
<dbReference type="KEGG" id="fal:FRAAL5253"/>
<accession>Q0RF64</accession>
<keyword evidence="3" id="KW-1185">Reference proteome</keyword>
<dbReference type="Proteomes" id="UP000000657">
    <property type="component" value="Chromosome"/>
</dbReference>
<dbReference type="RefSeq" id="WP_011606344.1">
    <property type="nucleotide sequence ID" value="NC_008278.1"/>
</dbReference>
<sequence length="128" mass="12564">MSRIFYLAFGAAAGVVVVRQAAKAAAALTPTSLAGSLVQSVQEFLADVREAAAQREEEIRVALGLDRDADDDLSGPAGQPAGPAGPAGPAAGAGGAGPAGSGPGAAGYPADLDDAERTMRLVPGARRP</sequence>
<evidence type="ECO:0000256" key="1">
    <source>
        <dbReference type="SAM" id="MobiDB-lite"/>
    </source>
</evidence>
<evidence type="ECO:0008006" key="4">
    <source>
        <dbReference type="Google" id="ProtNLM"/>
    </source>
</evidence>
<feature type="region of interest" description="Disordered" evidence="1">
    <location>
        <begin position="64"/>
        <end position="128"/>
    </location>
</feature>